<gene>
    <name evidence="1" type="ORF">OCBIM_22023608mg</name>
</gene>
<evidence type="ECO:0000313" key="1">
    <source>
        <dbReference type="EMBL" id="KOF62411.1"/>
    </source>
</evidence>
<sequence>MSFTKKRRCDKSYLSFGFTVLTAGRVEKPQCVLCSEVLAASLLKPNGLKRHLEMKHPSAVNKDKEFFRHQADRLVKSRFDDMGMCMQDIAASLKASYEVSRKIAAAKSLITLESNKMFNYVAIKIDETTDVTDLAQLCVYVHYMHNKHLEDEFLFCETLNTRTTANDIFQKVDQFFNTYGIKWEHVVGMCTDSAPAMLGCRSGFQTMVKEKFPNTTGTHCTLHHQAFMIKTMPNHMRNVLNDVVKAVNFIKANSLNSRLFADLCKVNGSNFEMLLLYSHVRWLSKGIEIHKFLCFAQKELHRQFSKTRFLICLSFLVDIFESVNSVNLALQGKDITVVHCHEKIIAFKMKLHLWHFKLACENFAPFPNLKSILDEDCL</sequence>
<dbReference type="InterPro" id="IPR012337">
    <property type="entry name" value="RNaseH-like_sf"/>
</dbReference>
<dbReference type="AlphaFoldDB" id="A0A0L8FG49"/>
<dbReference type="PANTHER" id="PTHR45913">
    <property type="entry name" value="EPM2A-INTERACTING PROTEIN 1"/>
    <property type="match status" value="1"/>
</dbReference>
<accession>A0A0L8FG49</accession>
<organism evidence="1">
    <name type="scientific">Octopus bimaculoides</name>
    <name type="common">California two-spotted octopus</name>
    <dbReference type="NCBI Taxonomy" id="37653"/>
    <lineage>
        <taxon>Eukaryota</taxon>
        <taxon>Metazoa</taxon>
        <taxon>Spiralia</taxon>
        <taxon>Lophotrochozoa</taxon>
        <taxon>Mollusca</taxon>
        <taxon>Cephalopoda</taxon>
        <taxon>Coleoidea</taxon>
        <taxon>Octopodiformes</taxon>
        <taxon>Octopoda</taxon>
        <taxon>Incirrata</taxon>
        <taxon>Octopodidae</taxon>
        <taxon>Octopus</taxon>
    </lineage>
</organism>
<dbReference type="STRING" id="37653.A0A0L8FG49"/>
<reference evidence="1" key="1">
    <citation type="submission" date="2015-07" db="EMBL/GenBank/DDBJ databases">
        <title>MeaNS - Measles Nucleotide Surveillance Program.</title>
        <authorList>
            <person name="Tran T."/>
            <person name="Druce J."/>
        </authorList>
    </citation>
    <scope>NUCLEOTIDE SEQUENCE</scope>
    <source>
        <strain evidence="1">UCB-OBI-ISO-001</strain>
        <tissue evidence="1">Gonad</tissue>
    </source>
</reference>
<dbReference type="PANTHER" id="PTHR45913:SF22">
    <property type="entry name" value="SCAN BOX DOMAIN-CONTAINING PROTEIN"/>
    <property type="match status" value="1"/>
</dbReference>
<name>A0A0L8FG49_OCTBM</name>
<dbReference type="OrthoDB" id="6627600at2759"/>
<proteinExistence type="predicted"/>
<dbReference type="EMBL" id="KQ433503">
    <property type="protein sequence ID" value="KOF62411.1"/>
    <property type="molecule type" value="Genomic_DNA"/>
</dbReference>
<protein>
    <submittedName>
        <fullName evidence="1">Uncharacterized protein</fullName>
    </submittedName>
</protein>
<dbReference type="SUPFAM" id="SSF53098">
    <property type="entry name" value="Ribonuclease H-like"/>
    <property type="match status" value="1"/>
</dbReference>